<dbReference type="PANTHER" id="PTHR30154:SF34">
    <property type="entry name" value="TRANSCRIPTIONAL REGULATOR AZLB"/>
    <property type="match status" value="1"/>
</dbReference>
<dbReference type="SMART" id="SM00344">
    <property type="entry name" value="HTH_ASNC"/>
    <property type="match status" value="1"/>
</dbReference>
<evidence type="ECO:0000313" key="5">
    <source>
        <dbReference type="EMBL" id="VDC32282.1"/>
    </source>
</evidence>
<organism evidence="5 6">
    <name type="scientific">Pseudogemmobacter humi</name>
    <dbReference type="NCBI Taxonomy" id="2483812"/>
    <lineage>
        <taxon>Bacteria</taxon>
        <taxon>Pseudomonadati</taxon>
        <taxon>Pseudomonadota</taxon>
        <taxon>Alphaproteobacteria</taxon>
        <taxon>Rhodobacterales</taxon>
        <taxon>Paracoccaceae</taxon>
        <taxon>Pseudogemmobacter</taxon>
    </lineage>
</organism>
<dbReference type="FunFam" id="1.10.10.10:FF:000186">
    <property type="entry name" value="AsnC family transcriptional regulator"/>
    <property type="match status" value="1"/>
</dbReference>
<keyword evidence="3" id="KW-0804">Transcription</keyword>
<dbReference type="SUPFAM" id="SSF46785">
    <property type="entry name" value="Winged helix' DNA-binding domain"/>
    <property type="match status" value="1"/>
</dbReference>
<dbReference type="Pfam" id="PF13404">
    <property type="entry name" value="HTH_AsnC-type"/>
    <property type="match status" value="1"/>
</dbReference>
<dbReference type="RefSeq" id="WP_233352287.1">
    <property type="nucleotide sequence ID" value="NZ_UXAW01000091.1"/>
</dbReference>
<reference evidence="5 6" key="1">
    <citation type="submission" date="2018-11" db="EMBL/GenBank/DDBJ databases">
        <authorList>
            <person name="Criscuolo A."/>
        </authorList>
    </citation>
    <scope>NUCLEOTIDE SEQUENCE [LARGE SCALE GENOMIC DNA]</scope>
    <source>
        <strain evidence="5">ACIP111625</strain>
    </source>
</reference>
<keyword evidence="1" id="KW-0805">Transcription regulation</keyword>
<dbReference type="PROSITE" id="PS50956">
    <property type="entry name" value="HTH_ASNC_2"/>
    <property type="match status" value="1"/>
</dbReference>
<dbReference type="PRINTS" id="PR00033">
    <property type="entry name" value="HTHASNC"/>
</dbReference>
<accession>A0A3P5XC26</accession>
<dbReference type="PANTHER" id="PTHR30154">
    <property type="entry name" value="LEUCINE-RESPONSIVE REGULATORY PROTEIN"/>
    <property type="match status" value="1"/>
</dbReference>
<dbReference type="Proteomes" id="UP000277498">
    <property type="component" value="Unassembled WGS sequence"/>
</dbReference>
<dbReference type="Gene3D" id="1.10.10.10">
    <property type="entry name" value="Winged helix-like DNA-binding domain superfamily/Winged helix DNA-binding domain"/>
    <property type="match status" value="1"/>
</dbReference>
<dbReference type="InterPro" id="IPR019887">
    <property type="entry name" value="Tscrpt_reg_AsnC/Lrp_C"/>
</dbReference>
<dbReference type="InterPro" id="IPR011008">
    <property type="entry name" value="Dimeric_a/b-barrel"/>
</dbReference>
<dbReference type="InterPro" id="IPR036388">
    <property type="entry name" value="WH-like_DNA-bd_sf"/>
</dbReference>
<dbReference type="SUPFAM" id="SSF54909">
    <property type="entry name" value="Dimeric alpha+beta barrel"/>
    <property type="match status" value="1"/>
</dbReference>
<proteinExistence type="predicted"/>
<dbReference type="InterPro" id="IPR036390">
    <property type="entry name" value="WH_DNA-bd_sf"/>
</dbReference>
<dbReference type="AlphaFoldDB" id="A0A3P5XC26"/>
<dbReference type="InterPro" id="IPR019888">
    <property type="entry name" value="Tscrpt_reg_AsnC-like"/>
</dbReference>
<dbReference type="PROSITE" id="PS00519">
    <property type="entry name" value="HTH_ASNC_1"/>
    <property type="match status" value="1"/>
</dbReference>
<evidence type="ECO:0000256" key="1">
    <source>
        <dbReference type="ARBA" id="ARBA00023015"/>
    </source>
</evidence>
<dbReference type="InterPro" id="IPR000485">
    <property type="entry name" value="AsnC-type_HTH_dom"/>
</dbReference>
<evidence type="ECO:0000313" key="6">
    <source>
        <dbReference type="Proteomes" id="UP000277498"/>
    </source>
</evidence>
<evidence type="ECO:0000256" key="2">
    <source>
        <dbReference type="ARBA" id="ARBA00023125"/>
    </source>
</evidence>
<dbReference type="GO" id="GO:0043565">
    <property type="term" value="F:sequence-specific DNA binding"/>
    <property type="evidence" value="ECO:0007669"/>
    <property type="project" value="InterPro"/>
</dbReference>
<gene>
    <name evidence="5" type="primary">lrp_6</name>
    <name evidence="5" type="ORF">XINFAN_03357</name>
</gene>
<sequence length="150" mass="16849">MDAIDLRILHELQSDARISHQDLAGRVGLSASPCARRIHKLEADGIIEGYSARINEAKTGFGFSVFVSVRLDQQVDGRLAGFEKRIRECSEVIDCWLMTGSFDYLLRIAVADLQEFETFLTGRLTKIPGVALIESSIPIRRVKNQFGRLR</sequence>
<dbReference type="GO" id="GO:0005829">
    <property type="term" value="C:cytosol"/>
    <property type="evidence" value="ECO:0007669"/>
    <property type="project" value="TreeGrafter"/>
</dbReference>
<dbReference type="GO" id="GO:0043200">
    <property type="term" value="P:response to amino acid"/>
    <property type="evidence" value="ECO:0007669"/>
    <property type="project" value="TreeGrafter"/>
</dbReference>
<dbReference type="InterPro" id="IPR019885">
    <property type="entry name" value="Tscrpt_reg_HTH_AsnC-type_CS"/>
</dbReference>
<keyword evidence="6" id="KW-1185">Reference proteome</keyword>
<dbReference type="Gene3D" id="3.30.70.920">
    <property type="match status" value="1"/>
</dbReference>
<dbReference type="Pfam" id="PF01037">
    <property type="entry name" value="AsnC_trans_reg"/>
    <property type="match status" value="1"/>
</dbReference>
<dbReference type="EMBL" id="UXAW01000091">
    <property type="protein sequence ID" value="VDC32282.1"/>
    <property type="molecule type" value="Genomic_DNA"/>
</dbReference>
<evidence type="ECO:0000259" key="4">
    <source>
        <dbReference type="PROSITE" id="PS50956"/>
    </source>
</evidence>
<name>A0A3P5XC26_9RHOB</name>
<protein>
    <submittedName>
        <fullName evidence="5">Leucine-responsive regulatory protein</fullName>
    </submittedName>
</protein>
<evidence type="ECO:0000256" key="3">
    <source>
        <dbReference type="ARBA" id="ARBA00023163"/>
    </source>
</evidence>
<keyword evidence="2" id="KW-0238">DNA-binding</keyword>
<feature type="domain" description="HTH asnC-type" evidence="4">
    <location>
        <begin position="1"/>
        <end position="62"/>
    </location>
</feature>